<dbReference type="EMBL" id="LFNT01000003">
    <property type="protein sequence ID" value="KMS76506.1"/>
    <property type="molecule type" value="Genomic_DNA"/>
</dbReference>
<evidence type="ECO:0000313" key="1">
    <source>
        <dbReference type="EMBL" id="KMS76506.1"/>
    </source>
</evidence>
<organism evidence="1 2">
    <name type="scientific">Streptomyces viridochromogenes</name>
    <dbReference type="NCBI Taxonomy" id="1938"/>
    <lineage>
        <taxon>Bacteria</taxon>
        <taxon>Bacillati</taxon>
        <taxon>Actinomycetota</taxon>
        <taxon>Actinomycetes</taxon>
        <taxon>Kitasatosporales</taxon>
        <taxon>Streptomycetaceae</taxon>
        <taxon>Streptomyces</taxon>
    </lineage>
</organism>
<accession>A0A0J7ZKK2</accession>
<evidence type="ECO:0000313" key="2">
    <source>
        <dbReference type="Proteomes" id="UP000037432"/>
    </source>
</evidence>
<gene>
    <name evidence="1" type="ORF">ACM01_04785</name>
</gene>
<dbReference type="OrthoDB" id="4174975at2"/>
<protein>
    <submittedName>
        <fullName evidence="1">Uncharacterized protein</fullName>
    </submittedName>
</protein>
<name>A0A0J7ZKK2_STRVR</name>
<dbReference type="Proteomes" id="UP000037432">
    <property type="component" value="Unassembled WGS sequence"/>
</dbReference>
<sequence>MSLWWGLFVLSVLFNRYDGTRCEDAESVVEIRGAAVQYMTADAVHMSSRTRRPDGSPCLKD</sequence>
<dbReference type="RefSeq" id="WP_048579768.1">
    <property type="nucleotide sequence ID" value="NZ_LFNT01000003.1"/>
</dbReference>
<dbReference type="AlphaFoldDB" id="A0A0J7ZKK2"/>
<proteinExistence type="predicted"/>
<comment type="caution">
    <text evidence="1">The sequence shown here is derived from an EMBL/GenBank/DDBJ whole genome shotgun (WGS) entry which is preliminary data.</text>
</comment>
<dbReference type="PATRIC" id="fig|1938.3.peg.4869"/>
<reference evidence="1 2" key="1">
    <citation type="submission" date="2015-06" db="EMBL/GenBank/DDBJ databases">
        <authorList>
            <person name="Ju K.-S."/>
            <person name="Doroghazi J.R."/>
            <person name="Metcalf W.W."/>
        </authorList>
    </citation>
    <scope>NUCLEOTIDE SEQUENCE [LARGE SCALE GENOMIC DNA]</scope>
    <source>
        <strain evidence="1 2">NRRL 3414</strain>
    </source>
</reference>